<dbReference type="RefSeq" id="WP_136410818.1">
    <property type="nucleotide sequence ID" value="NZ_CANQMU010000016.1"/>
</dbReference>
<evidence type="ECO:0000313" key="2">
    <source>
        <dbReference type="EMBL" id="QCD36373.1"/>
    </source>
</evidence>
<name>A0A4P7VLN5_9BACT</name>
<dbReference type="InterPro" id="IPR038636">
    <property type="entry name" value="Wzi_sf"/>
</dbReference>
<protein>
    <recommendedName>
        <fullName evidence="4">Capsule assembly Wzi family protein</fullName>
    </recommendedName>
</protein>
<dbReference type="AlphaFoldDB" id="A0A4P7VLN5"/>
<feature type="signal peptide" evidence="1">
    <location>
        <begin position="1"/>
        <end position="23"/>
    </location>
</feature>
<dbReference type="EMBL" id="CP039393">
    <property type="protein sequence ID" value="QCD36373.1"/>
    <property type="molecule type" value="Genomic_DNA"/>
</dbReference>
<dbReference type="Gene3D" id="2.40.160.130">
    <property type="entry name" value="Capsule assembly protein Wzi"/>
    <property type="match status" value="1"/>
</dbReference>
<sequence length="506" mass="57049">MRLSLKCAAAAIVAVTWPFTVHSEVTIDYRGEIIENLGTGDFAPYYMASNVYGTVTQPYSTLLRASLSHTMSRDSRFSYGFGADVIGGYSSKTNYDAFVDGKWVTRGQGPAPIWLQQLYAEVKFRGLFMTAGMKETGSAMLDDNLSSGDITWSANSRPMPGVRIGFIDFQDIPLTNGWLQIDAVLFYGKPHDNNWLRDHFNHYNSFITSGHWNNYKRLYLRTNPSQPFSATFGMQAAAQFAGTCVTYRNGEIVSEVKAPLKLRDFYQMIIPRHGEYFYRGNHLGSWDIALRYRLRNGNEVRAYLQSPWEDGSGIGKMNGFDGLWGLEFRASKPGFITGAVLEYLDFTNQSGPLHWSPGDHPGTTITDEATGSDSYYNNYFYNGYACYGMSQGTPFIPSPLYNLDGYMRYADTRVRGFHAALRGNISSEVDYRMMISHRTGRGDSYLPRLHKVRDTSIMLEGIYKMQNTPEMDLKCQLAWDHGSMYGNNFGILVTISYKGSFNIGGR</sequence>
<keyword evidence="3" id="KW-1185">Reference proteome</keyword>
<reference evidence="2 3" key="1">
    <citation type="submission" date="2019-02" db="EMBL/GenBank/DDBJ databases">
        <title>Isolation and identification of novel species under the genus Muribaculum.</title>
        <authorList>
            <person name="Miyake S."/>
            <person name="Ding Y."/>
            <person name="Low A."/>
            <person name="Soh M."/>
            <person name="Seedorf H."/>
        </authorList>
    </citation>
    <scope>NUCLEOTIDE SEQUENCE [LARGE SCALE GENOMIC DNA]</scope>
    <source>
        <strain evidence="2 3">TLL-A4</strain>
    </source>
</reference>
<proteinExistence type="predicted"/>
<dbReference type="OrthoDB" id="596512at2"/>
<evidence type="ECO:0008006" key="4">
    <source>
        <dbReference type="Google" id="ProtNLM"/>
    </source>
</evidence>
<evidence type="ECO:0000313" key="3">
    <source>
        <dbReference type="Proteomes" id="UP000297031"/>
    </source>
</evidence>
<dbReference type="KEGG" id="mgod:E7746_11015"/>
<feature type="chain" id="PRO_5020539818" description="Capsule assembly Wzi family protein" evidence="1">
    <location>
        <begin position="24"/>
        <end position="506"/>
    </location>
</feature>
<organism evidence="2 3">
    <name type="scientific">Muribaculum gordoncarteri</name>
    <dbReference type="NCBI Taxonomy" id="2530390"/>
    <lineage>
        <taxon>Bacteria</taxon>
        <taxon>Pseudomonadati</taxon>
        <taxon>Bacteroidota</taxon>
        <taxon>Bacteroidia</taxon>
        <taxon>Bacteroidales</taxon>
        <taxon>Muribaculaceae</taxon>
        <taxon>Muribaculum</taxon>
    </lineage>
</organism>
<gene>
    <name evidence="2" type="ORF">E7746_11015</name>
</gene>
<dbReference type="Proteomes" id="UP000297031">
    <property type="component" value="Chromosome"/>
</dbReference>
<keyword evidence="1" id="KW-0732">Signal</keyword>
<accession>A0A4P7VLN5</accession>
<evidence type="ECO:0000256" key="1">
    <source>
        <dbReference type="SAM" id="SignalP"/>
    </source>
</evidence>